<name>A0A150QLV3_SORCE</name>
<feature type="transmembrane region" description="Helical" evidence="1">
    <location>
        <begin position="45"/>
        <end position="70"/>
    </location>
</feature>
<reference evidence="2 3" key="1">
    <citation type="submission" date="2014-02" db="EMBL/GenBank/DDBJ databases">
        <title>The small core and large imbalanced accessory genome model reveals a collaborative survival strategy of Sorangium cellulosum strains in nature.</title>
        <authorList>
            <person name="Han K."/>
            <person name="Peng R."/>
            <person name="Blom J."/>
            <person name="Li Y.-Z."/>
        </authorList>
    </citation>
    <scope>NUCLEOTIDE SEQUENCE [LARGE SCALE GENOMIC DNA]</scope>
    <source>
        <strain evidence="2 3">So0008-312</strain>
    </source>
</reference>
<accession>A0A150QLV3</accession>
<protein>
    <submittedName>
        <fullName evidence="2">Uncharacterized protein</fullName>
    </submittedName>
</protein>
<comment type="caution">
    <text evidence="2">The sequence shown here is derived from an EMBL/GenBank/DDBJ whole genome shotgun (WGS) entry which is preliminary data.</text>
</comment>
<keyword evidence="1" id="KW-0472">Membrane</keyword>
<gene>
    <name evidence="2" type="ORF">BE15_21985</name>
</gene>
<dbReference type="EMBL" id="JEMA01000545">
    <property type="protein sequence ID" value="KYF68686.1"/>
    <property type="molecule type" value="Genomic_DNA"/>
</dbReference>
<sequence length="165" mass="17989">MLVPQGYYLMPPSLPPWANPRTIEYQEGDPIPRGYALKTRADRTLAGAGLVTFGVSYALSFTVAGIATLAEEDFDEFGPLFIPFVGPMIATTTLDDVEGAGLFWLTMDSVTQIGGLLLYVAGLAHEEVYLQRQFKVPPRGTEDGAASRWPTVSIGASSAELRWRF</sequence>
<keyword evidence="1" id="KW-1133">Transmembrane helix</keyword>
<dbReference type="AlphaFoldDB" id="A0A150QLV3"/>
<dbReference type="Proteomes" id="UP000075260">
    <property type="component" value="Unassembled WGS sequence"/>
</dbReference>
<organism evidence="2 3">
    <name type="scientific">Sorangium cellulosum</name>
    <name type="common">Polyangium cellulosum</name>
    <dbReference type="NCBI Taxonomy" id="56"/>
    <lineage>
        <taxon>Bacteria</taxon>
        <taxon>Pseudomonadati</taxon>
        <taxon>Myxococcota</taxon>
        <taxon>Polyangia</taxon>
        <taxon>Polyangiales</taxon>
        <taxon>Polyangiaceae</taxon>
        <taxon>Sorangium</taxon>
    </lineage>
</organism>
<dbReference type="OrthoDB" id="5517993at2"/>
<dbReference type="RefSeq" id="WP_061608950.1">
    <property type="nucleotide sequence ID" value="NZ_JEMA01000545.1"/>
</dbReference>
<evidence type="ECO:0000313" key="2">
    <source>
        <dbReference type="EMBL" id="KYF68686.1"/>
    </source>
</evidence>
<evidence type="ECO:0000256" key="1">
    <source>
        <dbReference type="SAM" id="Phobius"/>
    </source>
</evidence>
<proteinExistence type="predicted"/>
<evidence type="ECO:0000313" key="3">
    <source>
        <dbReference type="Proteomes" id="UP000075260"/>
    </source>
</evidence>
<feature type="transmembrane region" description="Helical" evidence="1">
    <location>
        <begin position="102"/>
        <end position="124"/>
    </location>
</feature>
<keyword evidence="1" id="KW-0812">Transmembrane</keyword>